<organism evidence="2 3">
    <name type="scientific">Laceyella sediminis</name>
    <dbReference type="NCBI Taxonomy" id="573074"/>
    <lineage>
        <taxon>Bacteria</taxon>
        <taxon>Bacillati</taxon>
        <taxon>Bacillota</taxon>
        <taxon>Bacilli</taxon>
        <taxon>Bacillales</taxon>
        <taxon>Thermoactinomycetaceae</taxon>
        <taxon>Laceyella</taxon>
    </lineage>
</organism>
<evidence type="ECO:0000313" key="2">
    <source>
        <dbReference type="EMBL" id="PRZ13649.1"/>
    </source>
</evidence>
<keyword evidence="1" id="KW-0812">Transmembrane</keyword>
<dbReference type="EMBL" id="PVTZ01000008">
    <property type="protein sequence ID" value="PRZ13649.1"/>
    <property type="molecule type" value="Genomic_DNA"/>
</dbReference>
<name>A0ABX5EMY6_9BACL</name>
<dbReference type="Proteomes" id="UP000238836">
    <property type="component" value="Unassembled WGS sequence"/>
</dbReference>
<keyword evidence="3" id="KW-1185">Reference proteome</keyword>
<evidence type="ECO:0000313" key="3">
    <source>
        <dbReference type="Proteomes" id="UP000238836"/>
    </source>
</evidence>
<protein>
    <submittedName>
        <fullName evidence="2">Uncharacterized protein</fullName>
    </submittedName>
</protein>
<dbReference type="RefSeq" id="WP_102992799.1">
    <property type="nucleotide sequence ID" value="NZ_PVTZ01000008.1"/>
</dbReference>
<sequence length="64" mass="7658">MVDFQLGTMLFQIAAFLAFVFFFLLPGILVINSWKRLKRIEQQNETIVRLLRERSVQAERRETE</sequence>
<keyword evidence="1" id="KW-0472">Membrane</keyword>
<gene>
    <name evidence="2" type="ORF">CLV36_108146</name>
</gene>
<feature type="transmembrane region" description="Helical" evidence="1">
    <location>
        <begin position="6"/>
        <end position="31"/>
    </location>
</feature>
<accession>A0ABX5EMY6</accession>
<evidence type="ECO:0000256" key="1">
    <source>
        <dbReference type="SAM" id="Phobius"/>
    </source>
</evidence>
<proteinExistence type="predicted"/>
<keyword evidence="1" id="KW-1133">Transmembrane helix</keyword>
<comment type="caution">
    <text evidence="2">The sequence shown here is derived from an EMBL/GenBank/DDBJ whole genome shotgun (WGS) entry which is preliminary data.</text>
</comment>
<reference evidence="2 3" key="1">
    <citation type="submission" date="2018-03" db="EMBL/GenBank/DDBJ databases">
        <title>Genomic Encyclopedia of Archaeal and Bacterial Type Strains, Phase II (KMG-II): from individual species to whole genera.</title>
        <authorList>
            <person name="Goeker M."/>
        </authorList>
    </citation>
    <scope>NUCLEOTIDE SEQUENCE [LARGE SCALE GENOMIC DNA]</scope>
    <source>
        <strain evidence="2 3">RHA1</strain>
    </source>
</reference>